<reference evidence="1" key="1">
    <citation type="journal article" date="2014" name="Front. Microbiol.">
        <title>High frequency of phylogenetically diverse reductive dehalogenase-homologous genes in deep subseafloor sedimentary metagenomes.</title>
        <authorList>
            <person name="Kawai M."/>
            <person name="Futagami T."/>
            <person name="Toyoda A."/>
            <person name="Takaki Y."/>
            <person name="Nishi S."/>
            <person name="Hori S."/>
            <person name="Arai W."/>
            <person name="Tsubouchi T."/>
            <person name="Morono Y."/>
            <person name="Uchiyama I."/>
            <person name="Ito T."/>
            <person name="Fujiyama A."/>
            <person name="Inagaki F."/>
            <person name="Takami H."/>
        </authorList>
    </citation>
    <scope>NUCLEOTIDE SEQUENCE</scope>
    <source>
        <strain evidence="1">Expedition CK06-06</strain>
    </source>
</reference>
<proteinExistence type="predicted"/>
<name>X0WMA6_9ZZZZ</name>
<protein>
    <submittedName>
        <fullName evidence="1">Uncharacterized protein</fullName>
    </submittedName>
</protein>
<dbReference type="EMBL" id="BARS01034743">
    <property type="protein sequence ID" value="GAG25643.1"/>
    <property type="molecule type" value="Genomic_DNA"/>
</dbReference>
<dbReference type="AlphaFoldDB" id="X0WMA6"/>
<organism evidence="1">
    <name type="scientific">marine sediment metagenome</name>
    <dbReference type="NCBI Taxonomy" id="412755"/>
    <lineage>
        <taxon>unclassified sequences</taxon>
        <taxon>metagenomes</taxon>
        <taxon>ecological metagenomes</taxon>
    </lineage>
</organism>
<accession>X0WMA6</accession>
<evidence type="ECO:0000313" key="1">
    <source>
        <dbReference type="EMBL" id="GAG25643.1"/>
    </source>
</evidence>
<sequence length="118" mass="13431">MVRISYKPVEELVILEMVEYDLRELAETCVLLIDSGRPTILTWAEGVAFYHQPLPFNTKELLKERMRGRIYWASVIYASMPEFVPGLKVGARDIPVLATPNLVLAQVAAWLKERLQGS</sequence>
<gene>
    <name evidence="1" type="ORF">S01H1_53631</name>
</gene>
<comment type="caution">
    <text evidence="1">The sequence shown here is derived from an EMBL/GenBank/DDBJ whole genome shotgun (WGS) entry which is preliminary data.</text>
</comment>